<keyword evidence="2" id="KW-1185">Reference proteome</keyword>
<name>A0A835IFM1_9MAGN</name>
<comment type="caution">
    <text evidence="1">The sequence shown here is derived from an EMBL/GenBank/DDBJ whole genome shotgun (WGS) entry which is preliminary data.</text>
</comment>
<accession>A0A835IFM1</accession>
<evidence type="ECO:0000313" key="1">
    <source>
        <dbReference type="EMBL" id="KAF9618080.1"/>
    </source>
</evidence>
<reference evidence="1 2" key="1">
    <citation type="submission" date="2020-10" db="EMBL/GenBank/DDBJ databases">
        <title>The Coptis chinensis genome and diversification of protoberbering-type alkaloids.</title>
        <authorList>
            <person name="Wang B."/>
            <person name="Shu S."/>
            <person name="Song C."/>
            <person name="Liu Y."/>
        </authorList>
    </citation>
    <scope>NUCLEOTIDE SEQUENCE [LARGE SCALE GENOMIC DNA]</scope>
    <source>
        <strain evidence="1">HL-2020</strain>
        <tissue evidence="1">Leaf</tissue>
    </source>
</reference>
<dbReference type="AlphaFoldDB" id="A0A835IFM1"/>
<sequence>MASTSYQVHILAPIVISNINRGPGHGIRSKGGKLNKWRPMARSFGDRAADLVDHAAAMAFGRVKVVVTSGSGTPKIRLSVMPAL</sequence>
<dbReference type="EMBL" id="JADFTS010000002">
    <property type="protein sequence ID" value="KAF9618080.1"/>
    <property type="molecule type" value="Genomic_DNA"/>
</dbReference>
<gene>
    <name evidence="1" type="ORF">IFM89_000031</name>
</gene>
<protein>
    <submittedName>
        <fullName evidence="1">Uncharacterized protein</fullName>
    </submittedName>
</protein>
<evidence type="ECO:0000313" key="2">
    <source>
        <dbReference type="Proteomes" id="UP000631114"/>
    </source>
</evidence>
<dbReference type="Proteomes" id="UP000631114">
    <property type="component" value="Unassembled WGS sequence"/>
</dbReference>
<proteinExistence type="predicted"/>
<organism evidence="1 2">
    <name type="scientific">Coptis chinensis</name>
    <dbReference type="NCBI Taxonomy" id="261450"/>
    <lineage>
        <taxon>Eukaryota</taxon>
        <taxon>Viridiplantae</taxon>
        <taxon>Streptophyta</taxon>
        <taxon>Embryophyta</taxon>
        <taxon>Tracheophyta</taxon>
        <taxon>Spermatophyta</taxon>
        <taxon>Magnoliopsida</taxon>
        <taxon>Ranunculales</taxon>
        <taxon>Ranunculaceae</taxon>
        <taxon>Coptidoideae</taxon>
        <taxon>Coptis</taxon>
    </lineage>
</organism>